<feature type="transmembrane region" description="Helical" evidence="1">
    <location>
        <begin position="12"/>
        <end position="34"/>
    </location>
</feature>
<evidence type="ECO:0000313" key="3">
    <source>
        <dbReference type="EMBL" id="QLY29502.1"/>
    </source>
</evidence>
<dbReference type="InterPro" id="IPR019251">
    <property type="entry name" value="DUF2231_TM"/>
</dbReference>
<feature type="transmembrane region" description="Helical" evidence="1">
    <location>
        <begin position="117"/>
        <end position="137"/>
    </location>
</feature>
<keyword evidence="1" id="KW-0472">Membrane</keyword>
<evidence type="ECO:0000313" key="4">
    <source>
        <dbReference type="Proteomes" id="UP000515512"/>
    </source>
</evidence>
<dbReference type="Proteomes" id="UP000515512">
    <property type="component" value="Chromosome"/>
</dbReference>
<evidence type="ECO:0000256" key="1">
    <source>
        <dbReference type="SAM" id="Phobius"/>
    </source>
</evidence>
<feature type="transmembrane region" description="Helical" evidence="1">
    <location>
        <begin position="41"/>
        <end position="60"/>
    </location>
</feature>
<organism evidence="3 4">
    <name type="scientific">Nocardia huaxiensis</name>
    <dbReference type="NCBI Taxonomy" id="2755382"/>
    <lineage>
        <taxon>Bacteria</taxon>
        <taxon>Bacillati</taxon>
        <taxon>Actinomycetota</taxon>
        <taxon>Actinomycetes</taxon>
        <taxon>Mycobacteriales</taxon>
        <taxon>Nocardiaceae</taxon>
        <taxon>Nocardia</taxon>
    </lineage>
</organism>
<dbReference type="Pfam" id="PF09990">
    <property type="entry name" value="DUF2231"/>
    <property type="match status" value="1"/>
</dbReference>
<keyword evidence="1" id="KW-0812">Transmembrane</keyword>
<keyword evidence="4" id="KW-1185">Reference proteome</keyword>
<sequence>MSTFAGLPAHILLVHAIVVLVPLTTVLLIACAVWPAARSRVLWLAAGLAVLVVGLTPLTTEAGEWLQGKLGPAPAIQEHADLGNQMLYFVVPLPVAAALLIVVRLREQRGRPLGRAVLALVAVLVVAAGAAATVQTYRVGDSGSRAVWGGIADS</sequence>
<dbReference type="KEGG" id="nhu:H0264_30265"/>
<proteinExistence type="predicted"/>
<feature type="domain" description="DUF2231" evidence="2">
    <location>
        <begin position="6"/>
        <end position="148"/>
    </location>
</feature>
<protein>
    <recommendedName>
        <fullName evidence="2">DUF2231 domain-containing protein</fullName>
    </recommendedName>
</protein>
<reference evidence="3 4" key="1">
    <citation type="submission" date="2020-07" db="EMBL/GenBank/DDBJ databases">
        <authorList>
            <person name="Zhuang K."/>
            <person name="Ran Y."/>
        </authorList>
    </citation>
    <scope>NUCLEOTIDE SEQUENCE [LARGE SCALE GENOMIC DNA]</scope>
    <source>
        <strain evidence="3 4">WCH-YHL-001</strain>
    </source>
</reference>
<accession>A0A7D6VAC0</accession>
<name>A0A7D6VAC0_9NOCA</name>
<gene>
    <name evidence="3" type="ORF">H0264_30265</name>
</gene>
<dbReference type="AlphaFoldDB" id="A0A7D6VAC0"/>
<feature type="transmembrane region" description="Helical" evidence="1">
    <location>
        <begin position="86"/>
        <end position="105"/>
    </location>
</feature>
<evidence type="ECO:0000259" key="2">
    <source>
        <dbReference type="Pfam" id="PF09990"/>
    </source>
</evidence>
<dbReference type="EMBL" id="CP059399">
    <property type="protein sequence ID" value="QLY29502.1"/>
    <property type="molecule type" value="Genomic_DNA"/>
</dbReference>
<dbReference type="RefSeq" id="WP_181580706.1">
    <property type="nucleotide sequence ID" value="NZ_CP059399.1"/>
</dbReference>
<keyword evidence="1" id="KW-1133">Transmembrane helix</keyword>